<name>A0AAD5QQS1_PARTN</name>
<feature type="compositionally biased region" description="Basic and acidic residues" evidence="1">
    <location>
        <begin position="119"/>
        <end position="130"/>
    </location>
</feature>
<evidence type="ECO:0000313" key="2">
    <source>
        <dbReference type="EMBL" id="KAJ1358887.1"/>
    </source>
</evidence>
<organism evidence="2 3">
    <name type="scientific">Parelaphostrongylus tenuis</name>
    <name type="common">Meningeal worm</name>
    <dbReference type="NCBI Taxonomy" id="148309"/>
    <lineage>
        <taxon>Eukaryota</taxon>
        <taxon>Metazoa</taxon>
        <taxon>Ecdysozoa</taxon>
        <taxon>Nematoda</taxon>
        <taxon>Chromadorea</taxon>
        <taxon>Rhabditida</taxon>
        <taxon>Rhabditina</taxon>
        <taxon>Rhabditomorpha</taxon>
        <taxon>Strongyloidea</taxon>
        <taxon>Metastrongylidae</taxon>
        <taxon>Parelaphostrongylus</taxon>
    </lineage>
</organism>
<reference evidence="2" key="1">
    <citation type="submission" date="2021-06" db="EMBL/GenBank/DDBJ databases">
        <title>Parelaphostrongylus tenuis whole genome reference sequence.</title>
        <authorList>
            <person name="Garwood T.J."/>
            <person name="Larsen P.A."/>
            <person name="Fountain-Jones N.M."/>
            <person name="Garbe J.R."/>
            <person name="Macchietto M.G."/>
            <person name="Kania S.A."/>
            <person name="Gerhold R.W."/>
            <person name="Richards J.E."/>
            <person name="Wolf T.M."/>
        </authorList>
    </citation>
    <scope>NUCLEOTIDE SEQUENCE</scope>
    <source>
        <strain evidence="2">MNPRO001-30</strain>
        <tissue evidence="2">Meninges</tissue>
    </source>
</reference>
<gene>
    <name evidence="2" type="ORF">KIN20_017443</name>
</gene>
<sequence>MSSAEMTLRSPSIGDNNHNDIIFLDEDVAPATTSPVPTRVADVAHVETQLCDDVDVKPASTEDLKMTRFLLQDPPESSEKTGWLLRAAAAYYCNGCAQDINNGRVELLKKDDSSEESIGDTKRQSDRQAYDDEAQIGYCPHIFT</sequence>
<evidence type="ECO:0000313" key="3">
    <source>
        <dbReference type="Proteomes" id="UP001196413"/>
    </source>
</evidence>
<keyword evidence="3" id="KW-1185">Reference proteome</keyword>
<feature type="region of interest" description="Disordered" evidence="1">
    <location>
        <begin position="110"/>
        <end position="133"/>
    </location>
</feature>
<accession>A0AAD5QQS1</accession>
<comment type="caution">
    <text evidence="2">The sequence shown here is derived from an EMBL/GenBank/DDBJ whole genome shotgun (WGS) entry which is preliminary data.</text>
</comment>
<dbReference type="AlphaFoldDB" id="A0AAD5QQS1"/>
<evidence type="ECO:0000256" key="1">
    <source>
        <dbReference type="SAM" id="MobiDB-lite"/>
    </source>
</evidence>
<dbReference type="EMBL" id="JAHQIW010003504">
    <property type="protein sequence ID" value="KAJ1358887.1"/>
    <property type="molecule type" value="Genomic_DNA"/>
</dbReference>
<proteinExistence type="predicted"/>
<protein>
    <submittedName>
        <fullName evidence="2">Uncharacterized protein</fullName>
    </submittedName>
</protein>
<dbReference type="Proteomes" id="UP001196413">
    <property type="component" value="Unassembled WGS sequence"/>
</dbReference>